<name>A0A1G2CH75_9BACT</name>
<dbReference type="Proteomes" id="UP000178348">
    <property type="component" value="Unassembled WGS sequence"/>
</dbReference>
<sequence length="131" mass="14961">MEEEVDLRKKAIQELHIAADESILKNEHKDLLKELYQAANSVGEGVIIVEDAAFREGLETRFGRTRHLSFNVEVSDKEGTASYAGITPGEYLLVPDTVFVLRFEGNKVFLLKNPFYAEILRRLDKYESSRL</sequence>
<gene>
    <name evidence="1" type="ORF">A2946_02405</name>
</gene>
<dbReference type="AlphaFoldDB" id="A0A1G2CH75"/>
<evidence type="ECO:0000313" key="1">
    <source>
        <dbReference type="EMBL" id="OGZ00577.1"/>
    </source>
</evidence>
<protein>
    <submittedName>
        <fullName evidence="1">Uncharacterized protein</fullName>
    </submittedName>
</protein>
<organism evidence="1 2">
    <name type="scientific">Candidatus Liptonbacteria bacterium RIFCSPLOWO2_01_FULL_53_13</name>
    <dbReference type="NCBI Taxonomy" id="1798651"/>
    <lineage>
        <taxon>Bacteria</taxon>
        <taxon>Candidatus Liptoniibacteriota</taxon>
    </lineage>
</organism>
<dbReference type="EMBL" id="MHLB01000061">
    <property type="protein sequence ID" value="OGZ00577.1"/>
    <property type="molecule type" value="Genomic_DNA"/>
</dbReference>
<accession>A0A1G2CH75</accession>
<proteinExistence type="predicted"/>
<comment type="caution">
    <text evidence="1">The sequence shown here is derived from an EMBL/GenBank/DDBJ whole genome shotgun (WGS) entry which is preliminary data.</text>
</comment>
<evidence type="ECO:0000313" key="2">
    <source>
        <dbReference type="Proteomes" id="UP000178348"/>
    </source>
</evidence>
<reference evidence="1 2" key="1">
    <citation type="journal article" date="2016" name="Nat. Commun.">
        <title>Thousands of microbial genomes shed light on interconnected biogeochemical processes in an aquifer system.</title>
        <authorList>
            <person name="Anantharaman K."/>
            <person name="Brown C.T."/>
            <person name="Hug L.A."/>
            <person name="Sharon I."/>
            <person name="Castelle C.J."/>
            <person name="Probst A.J."/>
            <person name="Thomas B.C."/>
            <person name="Singh A."/>
            <person name="Wilkins M.J."/>
            <person name="Karaoz U."/>
            <person name="Brodie E.L."/>
            <person name="Williams K.H."/>
            <person name="Hubbard S.S."/>
            <person name="Banfield J.F."/>
        </authorList>
    </citation>
    <scope>NUCLEOTIDE SEQUENCE [LARGE SCALE GENOMIC DNA]</scope>
</reference>